<organism evidence="10 11">
    <name type="scientific">Deinococcus arboris</name>
    <dbReference type="NCBI Taxonomy" id="2682977"/>
    <lineage>
        <taxon>Bacteria</taxon>
        <taxon>Thermotogati</taxon>
        <taxon>Deinococcota</taxon>
        <taxon>Deinococci</taxon>
        <taxon>Deinococcales</taxon>
        <taxon>Deinococcaceae</taxon>
        <taxon>Deinococcus</taxon>
    </lineage>
</organism>
<keyword evidence="3 10" id="KW-0418">Kinase</keyword>
<comment type="caution">
    <text evidence="10">The sequence shown here is derived from an EMBL/GenBank/DDBJ whole genome shotgun (WGS) entry which is preliminary data.</text>
</comment>
<protein>
    <submittedName>
        <fullName evidence="10">Protein kinase</fullName>
    </submittedName>
</protein>
<keyword evidence="2" id="KW-0547">Nucleotide-binding</keyword>
<evidence type="ECO:0000256" key="7">
    <source>
        <dbReference type="SAM" id="Phobius"/>
    </source>
</evidence>
<dbReference type="InterPro" id="IPR008984">
    <property type="entry name" value="SMAD_FHA_dom_sf"/>
</dbReference>
<feature type="compositionally biased region" description="Pro residues" evidence="6">
    <location>
        <begin position="1413"/>
        <end position="1424"/>
    </location>
</feature>
<keyword evidence="7" id="KW-1133">Transmembrane helix</keyword>
<dbReference type="PROSITE" id="PS50011">
    <property type="entry name" value="PROTEIN_KINASE_DOM"/>
    <property type="match status" value="1"/>
</dbReference>
<accession>A0A7C9I1E5</accession>
<dbReference type="PANTHER" id="PTHR43289:SF34">
    <property type="entry name" value="SERINE_THREONINE-PROTEIN KINASE YBDM-RELATED"/>
    <property type="match status" value="1"/>
</dbReference>
<feature type="domain" description="FHA" evidence="8">
    <location>
        <begin position="339"/>
        <end position="388"/>
    </location>
</feature>
<dbReference type="Proteomes" id="UP000483286">
    <property type="component" value="Unassembled WGS sequence"/>
</dbReference>
<feature type="transmembrane region" description="Helical" evidence="7">
    <location>
        <begin position="703"/>
        <end position="723"/>
    </location>
</feature>
<dbReference type="Pfam" id="PF00069">
    <property type="entry name" value="Pkinase"/>
    <property type="match status" value="1"/>
</dbReference>
<dbReference type="Gene3D" id="1.10.510.10">
    <property type="entry name" value="Transferase(Phosphotransferase) domain 1"/>
    <property type="match status" value="1"/>
</dbReference>
<dbReference type="CDD" id="cd00060">
    <property type="entry name" value="FHA"/>
    <property type="match status" value="1"/>
</dbReference>
<dbReference type="InterPro" id="IPR000253">
    <property type="entry name" value="FHA_dom"/>
</dbReference>
<feature type="domain" description="Protein kinase" evidence="9">
    <location>
        <begin position="10"/>
        <end position="282"/>
    </location>
</feature>
<evidence type="ECO:0000256" key="5">
    <source>
        <dbReference type="SAM" id="Coils"/>
    </source>
</evidence>
<dbReference type="InterPro" id="IPR011009">
    <property type="entry name" value="Kinase-like_dom_sf"/>
</dbReference>
<proteinExistence type="predicted"/>
<feature type="coiled-coil region" evidence="5">
    <location>
        <begin position="1052"/>
        <end position="1082"/>
    </location>
</feature>
<dbReference type="PANTHER" id="PTHR43289">
    <property type="entry name" value="MITOGEN-ACTIVATED PROTEIN KINASE KINASE KINASE 20-RELATED"/>
    <property type="match status" value="1"/>
</dbReference>
<dbReference type="EMBL" id="WQLB01000002">
    <property type="protein sequence ID" value="MVN85671.1"/>
    <property type="molecule type" value="Genomic_DNA"/>
</dbReference>
<feature type="region of interest" description="Disordered" evidence="6">
    <location>
        <begin position="1402"/>
        <end position="1424"/>
    </location>
</feature>
<keyword evidence="1" id="KW-0808">Transferase</keyword>
<dbReference type="GO" id="GO:0004674">
    <property type="term" value="F:protein serine/threonine kinase activity"/>
    <property type="evidence" value="ECO:0007669"/>
    <property type="project" value="TreeGrafter"/>
</dbReference>
<dbReference type="RefSeq" id="WP_157457664.1">
    <property type="nucleotide sequence ID" value="NZ_WQLB01000002.1"/>
</dbReference>
<evidence type="ECO:0000256" key="1">
    <source>
        <dbReference type="ARBA" id="ARBA00022679"/>
    </source>
</evidence>
<evidence type="ECO:0000256" key="3">
    <source>
        <dbReference type="ARBA" id="ARBA00022777"/>
    </source>
</evidence>
<dbReference type="SMART" id="SM00240">
    <property type="entry name" value="FHA"/>
    <property type="match status" value="1"/>
</dbReference>
<evidence type="ECO:0000259" key="8">
    <source>
        <dbReference type="PROSITE" id="PS50006"/>
    </source>
</evidence>
<dbReference type="InterPro" id="IPR000719">
    <property type="entry name" value="Prot_kinase_dom"/>
</dbReference>
<evidence type="ECO:0000256" key="6">
    <source>
        <dbReference type="SAM" id="MobiDB-lite"/>
    </source>
</evidence>
<dbReference type="PROSITE" id="PS50006">
    <property type="entry name" value="FHA_DOMAIN"/>
    <property type="match status" value="1"/>
</dbReference>
<keyword evidence="4" id="KW-0067">ATP-binding</keyword>
<evidence type="ECO:0000313" key="11">
    <source>
        <dbReference type="Proteomes" id="UP000483286"/>
    </source>
</evidence>
<dbReference type="GO" id="GO:0005524">
    <property type="term" value="F:ATP binding"/>
    <property type="evidence" value="ECO:0007669"/>
    <property type="project" value="UniProtKB-KW"/>
</dbReference>
<keyword evidence="5" id="KW-0175">Coiled coil</keyword>
<dbReference type="CDD" id="cd14014">
    <property type="entry name" value="STKc_PknB_like"/>
    <property type="match status" value="1"/>
</dbReference>
<dbReference type="SUPFAM" id="SSF56112">
    <property type="entry name" value="Protein kinase-like (PK-like)"/>
    <property type="match status" value="1"/>
</dbReference>
<dbReference type="Gene3D" id="3.30.200.20">
    <property type="entry name" value="Phosphorylase Kinase, domain 1"/>
    <property type="match status" value="1"/>
</dbReference>
<name>A0A7C9I1E5_9DEIO</name>
<evidence type="ECO:0000313" key="10">
    <source>
        <dbReference type="EMBL" id="MVN85671.1"/>
    </source>
</evidence>
<keyword evidence="11" id="KW-1185">Reference proteome</keyword>
<gene>
    <name evidence="10" type="ORF">GO986_02715</name>
</gene>
<evidence type="ECO:0000259" key="9">
    <source>
        <dbReference type="PROSITE" id="PS50011"/>
    </source>
</evidence>
<dbReference type="Pfam" id="PF00498">
    <property type="entry name" value="FHA"/>
    <property type="match status" value="1"/>
</dbReference>
<keyword evidence="7" id="KW-0472">Membrane</keyword>
<evidence type="ECO:0000256" key="4">
    <source>
        <dbReference type="ARBA" id="ARBA00022840"/>
    </source>
</evidence>
<evidence type="ECO:0000256" key="2">
    <source>
        <dbReference type="ARBA" id="ARBA00022741"/>
    </source>
</evidence>
<dbReference type="Gene3D" id="2.60.200.20">
    <property type="match status" value="1"/>
</dbReference>
<reference evidence="10 11" key="1">
    <citation type="submission" date="2019-12" db="EMBL/GenBank/DDBJ databases">
        <title>Deinococcus sp. HMF7620 Genome sequencing and assembly.</title>
        <authorList>
            <person name="Kang H."/>
            <person name="Kim H."/>
            <person name="Joh K."/>
        </authorList>
    </citation>
    <scope>NUCLEOTIDE SEQUENCE [LARGE SCALE GENOMIC DNA]</scope>
    <source>
        <strain evidence="10 11">HMF7620</strain>
    </source>
</reference>
<sequence length="1615" mass="175161">MTDTKIFHHYQLGRLLGGGWLGSVYAATDLDENREVALRILDDASSGQSFLIMQLERLLLKVTSLRHAHILPTEMLQQRDHRAFYAMELGRQGSARQLLQSQARAAQPLPIVTATELIRQAAAGLAHAHGQGLMHGNLKPENLILQPGRALLGQTGYVTQLSDFGLAELRAGSYGTHDRAVVGALAYMSPEQCRGVRNELRTDLYALGLILYELVTGMVPFEIRDAADALEKHQHVAPRQPSRLRPEMPPALEEIILTCLAKDPDDRYPHAQALEAALQEVLNALMPGGPEPTLRLSALPVLPPPPRLDGVQPAANMQLLVFSERHELERALPVTSPTLTIGRAPDNAVVLEHVGVSRHHLNVEFSGGQAHVTELTATNGTVMDGLPLTPMTRLRWPVRTPLYLRPYWLVLVEPQSAAPRPRIVVKPERDRIQLSPGMPYELDIMLANTGRTVDHFRVSLDGIPPEWVRDAHGEVQLNPGMQGQTSLTILAPRDSRSRAGVYDVKVLARSRENPAESGSAPMTIEVLPFHDLTATLLPAVRRTWRRTTYVLRVENKGNTPQQALTKLLDHEGQVVAVPRPQDLLNTNIPQLPMMGMGRGIDPTLLAQEAARQAQQQARTAAATAVQRVLGGRGRIRLDGLPAMLTLEPGQSQEETLKVQVPLRWFGTSSQHEMRVDLYSVPEAEDAPVHLLTQARATLHHNPLIPLWLIPILLLLLGILIWWLTRPPLITQFALSGSDTAVRPGQPFTLRWDTSNARRISILELGADGQNLPADGTFQVKKGIAKDQRYTLVARSLIGRRAEKFEVVQARFDRPVIEQFDVNPPRVAGNQKVTVTWKVRNAEQVTITELGKVPASGKRTFIPDKDVTLSLTAQNGTERESDTRTVSVLGPEVELFEIKPAEIQKGESAVLSWDIRNATTVTIDGLGTVPVKGNRTVTPKESTTYTVTAVGGGNLTKSANARLDITSPKPEFTEFTVTPNPVRSDGQVTINWKTKNASAVNVNAGDSAQDSGPEGSLIKSVPEKASSLTVTLTARNDAGDQVPVSQRVEITFVDAEAEEAARLEKERQERERQADAAEKANIQKITFTAEPKEILGEGDVTVTWNAPGWTYVTVAPLKGPINNKFEAQGSETDEKLNKTRIYTLILPLRNGKLLKLNRTVTVKPRPAEIRDFSASSTSLAAPGPVTLKWNVANASAVRIAGLAGPLTGGKWPAKGTTVVNLPRTRTFTLSVGQLQKPLTVNVRPLPVTINSFTVQPTQITGSGTTVLNWDVENAAAVRIDGVRGPNNDGSWPAKGRATVPVNATRTFILRAGESSQSQTVTVKAPPTPRIDSFRASSYSLPAPGKVTLSWNVANASAVRIAGVAGPLAGGLWKAQGSTSLQLSKTTVFVLTSGSQQRSITVNVTPKTTATQPTGTPPSDPVKPPVNPPVNVQQPRITSFVATPKSVKAGTAVTLSWGTIGVSSVRIEGVEGTFPASGRTKVTPAQTTQYVLIATGANGAQLRSNLVTVNVTAPASAYADLEGEWEHPFGSFTIVGVNGRRATGTFTSNRGDIPDLPIELTFTGSSITALSPNLENFRFVGSLVTGRKALEGFYTLRGQSERWCAYRPNTPAPQSCR</sequence>
<feature type="compositionally biased region" description="Low complexity" evidence="6">
    <location>
        <begin position="1403"/>
        <end position="1412"/>
    </location>
</feature>
<keyword evidence="7" id="KW-0812">Transmembrane</keyword>
<dbReference type="SUPFAM" id="SSF49879">
    <property type="entry name" value="SMAD/FHA domain"/>
    <property type="match status" value="1"/>
</dbReference>